<sequence length="188" mass="21288">MAMEVRQQIKDQIEKAGLYMILIDEFKDNASHEELSTCFRYVNDDEKLQERFYKLTRMKETDVQTIMREGVLPISEEFDSSAILLSLGADSTSVMSGCVTKVSLQNLKGRVPWLVYIQCAAHRLNLIVVVYFCKVNAASAVIKAYKSLHTIFSVASHLEIFEAVQREIYPKEQIMAASSLRSALGLQV</sequence>
<dbReference type="EMBL" id="CACRXK020000313">
    <property type="protein sequence ID" value="CAB3980675.1"/>
    <property type="molecule type" value="Genomic_DNA"/>
</dbReference>
<dbReference type="PANTHER" id="PTHR45749:SF37">
    <property type="entry name" value="OS05G0311600 PROTEIN"/>
    <property type="match status" value="1"/>
</dbReference>
<protein>
    <submittedName>
        <fullName evidence="1">Uncharacterized protein</fullName>
    </submittedName>
</protein>
<dbReference type="Proteomes" id="UP001152795">
    <property type="component" value="Unassembled WGS sequence"/>
</dbReference>
<comment type="caution">
    <text evidence="1">The sequence shown here is derived from an EMBL/GenBank/DDBJ whole genome shotgun (WGS) entry which is preliminary data.</text>
</comment>
<accession>A0A7D9DDK0</accession>
<evidence type="ECO:0000313" key="1">
    <source>
        <dbReference type="EMBL" id="CAB3980675.1"/>
    </source>
</evidence>
<proteinExistence type="predicted"/>
<name>A0A7D9DDK0_PARCT</name>
<dbReference type="OrthoDB" id="10063284at2759"/>
<keyword evidence="2" id="KW-1185">Reference proteome</keyword>
<gene>
    <name evidence="1" type="ORF">PACLA_8A072186</name>
</gene>
<evidence type="ECO:0000313" key="2">
    <source>
        <dbReference type="Proteomes" id="UP001152795"/>
    </source>
</evidence>
<reference evidence="1" key="1">
    <citation type="submission" date="2020-04" db="EMBL/GenBank/DDBJ databases">
        <authorList>
            <person name="Alioto T."/>
            <person name="Alioto T."/>
            <person name="Gomez Garrido J."/>
        </authorList>
    </citation>
    <scope>NUCLEOTIDE SEQUENCE</scope>
    <source>
        <strain evidence="1">A484AB</strain>
    </source>
</reference>
<organism evidence="1 2">
    <name type="scientific">Paramuricea clavata</name>
    <name type="common">Red gorgonian</name>
    <name type="synonym">Violescent sea-whip</name>
    <dbReference type="NCBI Taxonomy" id="317549"/>
    <lineage>
        <taxon>Eukaryota</taxon>
        <taxon>Metazoa</taxon>
        <taxon>Cnidaria</taxon>
        <taxon>Anthozoa</taxon>
        <taxon>Octocorallia</taxon>
        <taxon>Malacalcyonacea</taxon>
        <taxon>Plexauridae</taxon>
        <taxon>Paramuricea</taxon>
    </lineage>
</organism>
<dbReference type="AlphaFoldDB" id="A0A7D9DDK0"/>
<dbReference type="PANTHER" id="PTHR45749">
    <property type="match status" value="1"/>
</dbReference>